<gene>
    <name evidence="1" type="ORF">EXN61_05190</name>
</gene>
<name>A0A546Y8F1_AGRTU</name>
<evidence type="ECO:0000313" key="1">
    <source>
        <dbReference type="EMBL" id="TRB09263.1"/>
    </source>
</evidence>
<protein>
    <submittedName>
        <fullName evidence="1">Uncharacterized protein</fullName>
    </submittedName>
</protein>
<reference evidence="1 2" key="1">
    <citation type="journal article" date="2019" name="Appl. Microbiol. Biotechnol.">
        <title>Differential efficiency of wild type rhizogenic strains for rol gene transformation of plants.</title>
        <authorList>
            <person name="Desmet S."/>
            <person name="De Keyser E."/>
            <person name="Van Vaerenbergh J."/>
            <person name="Baeyen S."/>
            <person name="Van Huylenbroeck J."/>
            <person name="Geelen D."/>
            <person name="Dhooghe E."/>
        </authorList>
    </citation>
    <scope>NUCLEOTIDE SEQUENCE [LARGE SCALE GENOMIC DNA]</scope>
    <source>
        <strain evidence="1 2">MAFF210266</strain>
    </source>
</reference>
<dbReference type="EMBL" id="SGOE01000001">
    <property type="protein sequence ID" value="TRB09263.1"/>
    <property type="molecule type" value="Genomic_DNA"/>
</dbReference>
<dbReference type="RefSeq" id="WP_110759328.1">
    <property type="nucleotide sequence ID" value="NZ_CP048551.1"/>
</dbReference>
<dbReference type="Proteomes" id="UP000317023">
    <property type="component" value="Unassembled WGS sequence"/>
</dbReference>
<evidence type="ECO:0000313" key="2">
    <source>
        <dbReference type="Proteomes" id="UP000317023"/>
    </source>
</evidence>
<organism evidence="1 2">
    <name type="scientific">Agrobacterium tumefaciens</name>
    <dbReference type="NCBI Taxonomy" id="358"/>
    <lineage>
        <taxon>Bacteria</taxon>
        <taxon>Pseudomonadati</taxon>
        <taxon>Pseudomonadota</taxon>
        <taxon>Alphaproteobacteria</taxon>
        <taxon>Hyphomicrobiales</taxon>
        <taxon>Rhizobiaceae</taxon>
        <taxon>Rhizobium/Agrobacterium group</taxon>
        <taxon>Agrobacterium</taxon>
        <taxon>Agrobacterium tumefaciens complex</taxon>
    </lineage>
</organism>
<dbReference type="AlphaFoldDB" id="A0A546Y8F1"/>
<sequence length="94" mass="11049">MLKDSALSFEERLAACESHFDFRADIVVVYGRWFAGFGMIFPPRADCRSQTALPDRLRQQRCFAGPEKRHSQCLYVVQEDIPNLFLPHYLRKKR</sequence>
<accession>A0A546Y8F1</accession>
<proteinExistence type="predicted"/>
<comment type="caution">
    <text evidence="1">The sequence shown here is derived from an EMBL/GenBank/DDBJ whole genome shotgun (WGS) entry which is preliminary data.</text>
</comment>